<feature type="region of interest" description="Disordered" evidence="1">
    <location>
        <begin position="143"/>
        <end position="173"/>
    </location>
</feature>
<dbReference type="SUPFAM" id="SSF50729">
    <property type="entry name" value="PH domain-like"/>
    <property type="match status" value="1"/>
</dbReference>
<feature type="compositionally biased region" description="Polar residues" evidence="1">
    <location>
        <begin position="143"/>
        <end position="152"/>
    </location>
</feature>
<name>A0A8H7PKH0_9FUNG</name>
<keyword evidence="3" id="KW-1185">Reference proteome</keyword>
<evidence type="ECO:0000313" key="2">
    <source>
        <dbReference type="EMBL" id="KAG2175799.1"/>
    </source>
</evidence>
<feature type="region of interest" description="Disordered" evidence="1">
    <location>
        <begin position="260"/>
        <end position="373"/>
    </location>
</feature>
<sequence>MGSAISTHRTDTLAQKANESFDECELFRGRLQLRTETGQWKKYDIVFDGSQITCPLWTIPIGDILVISTLKCKNQLSSQCLCLRTIHDDTILLRGKNPEDIERWAFVLQKICSLTKTAKEYKMMLARKQKSSKDNSVLAAKQYANTVNGSTPQRQRSRSTKARTRAERRAEQEQTAATIMLTEEKSEWINTWRQSLTDVEMEMLVPDLTSLPDDDERLSTTSGMTSISMRGRNHALKLAQAAAKTNEKAAEAATLKGFKSLPNLRPKSSSRALVTERRRGTSDHPNNRTTQQLPESQRAESHPEKLNILLDPQPELKPPDANDDASTVESAPPRTPSRHQSSPLHKQASESMPMIRYATQALSESPSYPNRHYVKQPIPRYAQSDMI</sequence>
<comment type="caution">
    <text evidence="2">The sequence shown here is derived from an EMBL/GenBank/DDBJ whole genome shotgun (WGS) entry which is preliminary data.</text>
</comment>
<dbReference type="OrthoDB" id="2382638at2759"/>
<dbReference type="EMBL" id="JAEPRA010000014">
    <property type="protein sequence ID" value="KAG2175799.1"/>
    <property type="molecule type" value="Genomic_DNA"/>
</dbReference>
<reference evidence="2" key="1">
    <citation type="submission" date="2020-12" db="EMBL/GenBank/DDBJ databases">
        <title>Metabolic potential, ecology and presence of endohyphal bacteria is reflected in genomic diversity of Mucoromycotina.</title>
        <authorList>
            <person name="Muszewska A."/>
            <person name="Okrasinska A."/>
            <person name="Steczkiewicz K."/>
            <person name="Drgas O."/>
            <person name="Orlowska M."/>
            <person name="Perlinska-Lenart U."/>
            <person name="Aleksandrzak-Piekarczyk T."/>
            <person name="Szatraj K."/>
            <person name="Zielenkiewicz U."/>
            <person name="Pilsyk S."/>
            <person name="Malc E."/>
            <person name="Mieczkowski P."/>
            <person name="Kruszewska J.S."/>
            <person name="Biernat P."/>
            <person name="Pawlowska J."/>
        </authorList>
    </citation>
    <scope>NUCLEOTIDE SEQUENCE</scope>
    <source>
        <strain evidence="2">WA0000051536</strain>
    </source>
</reference>
<evidence type="ECO:0008006" key="4">
    <source>
        <dbReference type="Google" id="ProtNLM"/>
    </source>
</evidence>
<dbReference type="Proteomes" id="UP000612746">
    <property type="component" value="Unassembled WGS sequence"/>
</dbReference>
<feature type="compositionally biased region" description="Basic and acidic residues" evidence="1">
    <location>
        <begin position="274"/>
        <end position="286"/>
    </location>
</feature>
<gene>
    <name evidence="2" type="ORF">INT44_000277</name>
</gene>
<organism evidence="2 3">
    <name type="scientific">Umbelopsis vinacea</name>
    <dbReference type="NCBI Taxonomy" id="44442"/>
    <lineage>
        <taxon>Eukaryota</taxon>
        <taxon>Fungi</taxon>
        <taxon>Fungi incertae sedis</taxon>
        <taxon>Mucoromycota</taxon>
        <taxon>Mucoromycotina</taxon>
        <taxon>Umbelopsidomycetes</taxon>
        <taxon>Umbelopsidales</taxon>
        <taxon>Umbelopsidaceae</taxon>
        <taxon>Umbelopsis</taxon>
    </lineage>
</organism>
<evidence type="ECO:0000313" key="3">
    <source>
        <dbReference type="Proteomes" id="UP000612746"/>
    </source>
</evidence>
<protein>
    <recommendedName>
        <fullName evidence="4">PH domain-containing protein</fullName>
    </recommendedName>
</protein>
<evidence type="ECO:0000256" key="1">
    <source>
        <dbReference type="SAM" id="MobiDB-lite"/>
    </source>
</evidence>
<proteinExistence type="predicted"/>
<dbReference type="AlphaFoldDB" id="A0A8H7PKH0"/>
<accession>A0A8H7PKH0</accession>